<reference evidence="1" key="1">
    <citation type="submission" date="2021-02" db="EMBL/GenBank/DDBJ databases">
        <authorList>
            <person name="Nowell W R."/>
        </authorList>
    </citation>
    <scope>NUCLEOTIDE SEQUENCE</scope>
</reference>
<dbReference type="Proteomes" id="UP000663848">
    <property type="component" value="Unassembled WGS sequence"/>
</dbReference>
<gene>
    <name evidence="1" type="ORF">QYT958_LOCUS41532</name>
</gene>
<dbReference type="AlphaFoldDB" id="A0A822CG69"/>
<feature type="non-terminal residue" evidence="1">
    <location>
        <position position="1"/>
    </location>
</feature>
<comment type="caution">
    <text evidence="1">The sequence shown here is derived from an EMBL/GenBank/DDBJ whole genome shotgun (WGS) entry which is preliminary data.</text>
</comment>
<evidence type="ECO:0000313" key="1">
    <source>
        <dbReference type="EMBL" id="CAF5042955.1"/>
    </source>
</evidence>
<organism evidence="1 2">
    <name type="scientific">Rotaria socialis</name>
    <dbReference type="NCBI Taxonomy" id="392032"/>
    <lineage>
        <taxon>Eukaryota</taxon>
        <taxon>Metazoa</taxon>
        <taxon>Spiralia</taxon>
        <taxon>Gnathifera</taxon>
        <taxon>Rotifera</taxon>
        <taxon>Eurotatoria</taxon>
        <taxon>Bdelloidea</taxon>
        <taxon>Philodinida</taxon>
        <taxon>Philodinidae</taxon>
        <taxon>Rotaria</taxon>
    </lineage>
</organism>
<evidence type="ECO:0000313" key="2">
    <source>
        <dbReference type="Proteomes" id="UP000663848"/>
    </source>
</evidence>
<proteinExistence type="predicted"/>
<accession>A0A822CG69</accession>
<name>A0A822CG69_9BILA</name>
<dbReference type="EMBL" id="CAJOBR010047679">
    <property type="protein sequence ID" value="CAF5042955.1"/>
    <property type="molecule type" value="Genomic_DNA"/>
</dbReference>
<protein>
    <submittedName>
        <fullName evidence="1">Uncharacterized protein</fullName>
    </submittedName>
</protein>
<sequence length="49" mass="5770">MTPISILNSLQTVVNMLSIVHNEHEWHNRPSTYNPRLTVRAKRTIKKPF</sequence>